<evidence type="ECO:0000313" key="3">
    <source>
        <dbReference type="Proteomes" id="UP000280960"/>
    </source>
</evidence>
<reference evidence="2 3" key="1">
    <citation type="submission" date="2018-10" db="EMBL/GenBank/DDBJ databases">
        <authorList>
            <person name="Zhang X."/>
        </authorList>
    </citation>
    <scope>NUCLEOTIDE SEQUENCE [LARGE SCALE GENOMIC DNA]</scope>
    <source>
        <strain evidence="2 3">SK-G1</strain>
    </source>
</reference>
<dbReference type="GO" id="GO:0047661">
    <property type="term" value="F:amino-acid racemase activity"/>
    <property type="evidence" value="ECO:0007669"/>
    <property type="project" value="InterPro"/>
</dbReference>
<evidence type="ECO:0000256" key="1">
    <source>
        <dbReference type="ARBA" id="ARBA00038414"/>
    </source>
</evidence>
<dbReference type="Gene3D" id="3.40.50.12500">
    <property type="match status" value="1"/>
</dbReference>
<dbReference type="InterPro" id="IPR052186">
    <property type="entry name" value="Hydantoin_racemase-like"/>
</dbReference>
<dbReference type="KEGG" id="bacg:D2962_15205"/>
<dbReference type="AlphaFoldDB" id="A0A3G2R8K1"/>
<comment type="similarity">
    <text evidence="1">Belongs to the HyuE racemase family.</text>
</comment>
<organism evidence="2 3">
    <name type="scientific">Biomaibacter acetigenes</name>
    <dbReference type="NCBI Taxonomy" id="2316383"/>
    <lineage>
        <taxon>Bacteria</taxon>
        <taxon>Bacillati</taxon>
        <taxon>Bacillota</taxon>
        <taxon>Clostridia</taxon>
        <taxon>Thermosediminibacterales</taxon>
        <taxon>Tepidanaerobacteraceae</taxon>
        <taxon>Biomaibacter</taxon>
    </lineage>
</organism>
<evidence type="ECO:0000313" key="2">
    <source>
        <dbReference type="EMBL" id="AYO31766.1"/>
    </source>
</evidence>
<gene>
    <name evidence="2" type="ORF">D2962_15205</name>
</gene>
<accession>A0A3G2R8K1</accession>
<dbReference type="PANTHER" id="PTHR28047:SF5">
    <property type="entry name" value="PROTEIN DCG1"/>
    <property type="match status" value="1"/>
</dbReference>
<dbReference type="Pfam" id="PF01177">
    <property type="entry name" value="Asp_Glu_race"/>
    <property type="match status" value="1"/>
</dbReference>
<dbReference type="RefSeq" id="WP_122015479.1">
    <property type="nucleotide sequence ID" value="NZ_CP033169.1"/>
</dbReference>
<dbReference type="InterPro" id="IPR015942">
    <property type="entry name" value="Asp/Glu/hydantoin_racemase"/>
</dbReference>
<protein>
    <submittedName>
        <fullName evidence="2">Hydantoin racemase</fullName>
    </submittedName>
</protein>
<dbReference type="EMBL" id="CP033169">
    <property type="protein sequence ID" value="AYO31766.1"/>
    <property type="molecule type" value="Genomic_DNA"/>
</dbReference>
<proteinExistence type="inferred from homology"/>
<dbReference type="PANTHER" id="PTHR28047">
    <property type="entry name" value="PROTEIN DCG1"/>
    <property type="match status" value="1"/>
</dbReference>
<sequence length="257" mass="29281">MSKILWINPVGTDDFDKAIKDALDEIKQPQTQVDVVSLKRGPRHLEYRYYEALVIPETLHLIKQAEKDGYDAAVIGCFYDPGLHDAREIVEKMVVTAPAEACMHIAATLGHKFSIIVGRDKWIPQMMDNVVLNGLKDKLASFKSLGLGVYDFHADEKVTIQKLKDAAKEAVEKDGAEAIILGCTIQFGFYKELQEYVKVPVIDAIIGPFKYAEFLVELKDKFGWLHSKKYGFETPPLFEIKQWELEKQYDIKGLWDK</sequence>
<dbReference type="InterPro" id="IPR001920">
    <property type="entry name" value="Asp/Glu_race"/>
</dbReference>
<dbReference type="Proteomes" id="UP000280960">
    <property type="component" value="Chromosome"/>
</dbReference>
<keyword evidence="3" id="KW-1185">Reference proteome</keyword>
<name>A0A3G2R8K1_9FIRM</name>
<dbReference type="SUPFAM" id="SSF53681">
    <property type="entry name" value="Aspartate/glutamate racemase"/>
    <property type="match status" value="1"/>
</dbReference>
<dbReference type="InterPro" id="IPR053714">
    <property type="entry name" value="Iso_Racemase_Enz_sf"/>
</dbReference>